<feature type="region of interest" description="Disordered" evidence="1">
    <location>
        <begin position="1"/>
        <end position="20"/>
    </location>
</feature>
<sequence length="99" mass="11353">MKKNRSKEDVPEDAMTRIIPTVPGLLEHTLNESMPNQTTTREKHQRKGEEVENSENVHQLAGEQRIKHDKKEFKRYHPLNQEAGKHAGKQTFLAPDAAT</sequence>
<name>A0A1G1VQY7_9BACT</name>
<feature type="region of interest" description="Disordered" evidence="1">
    <location>
        <begin position="29"/>
        <end position="99"/>
    </location>
</feature>
<accession>A0A1G1VQY7</accession>
<protein>
    <submittedName>
        <fullName evidence="2">Uncharacterized protein</fullName>
    </submittedName>
</protein>
<dbReference type="EMBL" id="MHCJ01000006">
    <property type="protein sequence ID" value="OGY17811.1"/>
    <property type="molecule type" value="Genomic_DNA"/>
</dbReference>
<reference evidence="2 3" key="1">
    <citation type="journal article" date="2016" name="Nat. Commun.">
        <title>Thousands of microbial genomes shed light on interconnected biogeochemical processes in an aquifer system.</title>
        <authorList>
            <person name="Anantharaman K."/>
            <person name="Brown C.T."/>
            <person name="Hug L.A."/>
            <person name="Sharon I."/>
            <person name="Castelle C.J."/>
            <person name="Probst A.J."/>
            <person name="Thomas B.C."/>
            <person name="Singh A."/>
            <person name="Wilkins M.J."/>
            <person name="Karaoz U."/>
            <person name="Brodie E.L."/>
            <person name="Williams K.H."/>
            <person name="Hubbard S.S."/>
            <person name="Banfield J.F."/>
        </authorList>
    </citation>
    <scope>NUCLEOTIDE SEQUENCE [LARGE SCALE GENOMIC DNA]</scope>
</reference>
<evidence type="ECO:0000256" key="1">
    <source>
        <dbReference type="SAM" id="MobiDB-lite"/>
    </source>
</evidence>
<comment type="caution">
    <text evidence="2">The sequence shown here is derived from an EMBL/GenBank/DDBJ whole genome shotgun (WGS) entry which is preliminary data.</text>
</comment>
<organism evidence="2 3">
    <name type="scientific">Candidatus Chisholmbacteria bacterium RIFCSPHIGHO2_01_FULL_52_32</name>
    <dbReference type="NCBI Taxonomy" id="1797591"/>
    <lineage>
        <taxon>Bacteria</taxon>
        <taxon>Candidatus Chisholmiibacteriota</taxon>
    </lineage>
</organism>
<proteinExistence type="predicted"/>
<gene>
    <name evidence="2" type="ORF">A2786_00610</name>
</gene>
<evidence type="ECO:0000313" key="2">
    <source>
        <dbReference type="EMBL" id="OGY17811.1"/>
    </source>
</evidence>
<dbReference type="AlphaFoldDB" id="A0A1G1VQY7"/>
<dbReference type="Proteomes" id="UP000179233">
    <property type="component" value="Unassembled WGS sequence"/>
</dbReference>
<evidence type="ECO:0000313" key="3">
    <source>
        <dbReference type="Proteomes" id="UP000179233"/>
    </source>
</evidence>